<accession>A0ACA9PVN5</accession>
<organism evidence="1 2">
    <name type="scientific">Cetraspora pellucida</name>
    <dbReference type="NCBI Taxonomy" id="1433469"/>
    <lineage>
        <taxon>Eukaryota</taxon>
        <taxon>Fungi</taxon>
        <taxon>Fungi incertae sedis</taxon>
        <taxon>Mucoromycota</taxon>
        <taxon>Glomeromycotina</taxon>
        <taxon>Glomeromycetes</taxon>
        <taxon>Diversisporales</taxon>
        <taxon>Gigasporaceae</taxon>
        <taxon>Cetraspora</taxon>
    </lineage>
</organism>
<evidence type="ECO:0000313" key="1">
    <source>
        <dbReference type="EMBL" id="CAG8724870.1"/>
    </source>
</evidence>
<sequence length="49" mass="5757">LNYELNQLQEIYQSKYDLDDNESDNEDNCLHSTSASEDLLFDDINDELD</sequence>
<dbReference type="EMBL" id="CAJVPW010030733">
    <property type="protein sequence ID" value="CAG8724870.1"/>
    <property type="molecule type" value="Genomic_DNA"/>
</dbReference>
<gene>
    <name evidence="1" type="ORF">SPELUC_LOCUS12689</name>
</gene>
<proteinExistence type="predicted"/>
<dbReference type="Proteomes" id="UP000789366">
    <property type="component" value="Unassembled WGS sequence"/>
</dbReference>
<feature type="non-terminal residue" evidence="1">
    <location>
        <position position="49"/>
    </location>
</feature>
<protein>
    <submittedName>
        <fullName evidence="1">13081_t:CDS:1</fullName>
    </submittedName>
</protein>
<evidence type="ECO:0000313" key="2">
    <source>
        <dbReference type="Proteomes" id="UP000789366"/>
    </source>
</evidence>
<keyword evidence="2" id="KW-1185">Reference proteome</keyword>
<name>A0ACA9PVN5_9GLOM</name>
<feature type="non-terminal residue" evidence="1">
    <location>
        <position position="1"/>
    </location>
</feature>
<comment type="caution">
    <text evidence="1">The sequence shown here is derived from an EMBL/GenBank/DDBJ whole genome shotgun (WGS) entry which is preliminary data.</text>
</comment>
<reference evidence="1" key="1">
    <citation type="submission" date="2021-06" db="EMBL/GenBank/DDBJ databases">
        <authorList>
            <person name="Kallberg Y."/>
            <person name="Tangrot J."/>
            <person name="Rosling A."/>
        </authorList>
    </citation>
    <scope>NUCLEOTIDE SEQUENCE</scope>
    <source>
        <strain evidence="1">28 12/20/2015</strain>
    </source>
</reference>